<dbReference type="EMBL" id="MORL01000002">
    <property type="protein sequence ID" value="OIN60384.1"/>
    <property type="molecule type" value="Genomic_DNA"/>
</dbReference>
<comment type="subunit">
    <text evidence="3">Homodimer.</text>
</comment>
<sequence>MNIVDIRCFRGPNYWSIRHPKLVAMTLDLDELEQSPTNTIPGFYERLKTLIPSLYEHRCSKGYPGGFFERVQEGTWMGHVIEHIALAIQTLAGMDCGFGKTRGTGKEGVYQVVFAYVHEEAGRYAAEAAVRIARALIDNQPYELADDINRLRQLCAASQLGPSTRAIVDACTEKNIPHIRLSHDSYIQLGYGARQKRIRATMTSQTSVIAVELACDKAETKRLLDQEGIPVPQGEIVYTPEALHDALNRVGFPLVVKPLDGNHGRGVTTCIETAEEAEQAFHRAQAHSKAVIVEQFIKGNDYRLLVIDYKLQAAALRMPASVTGDGKQTIRELIQQVNDDPRRGDDHENVLTRIGMDDCVMALLRRQHLTLDTVPGPGRVLMLKKTANISTGGTASDVTDIVHPAMVAMAERIARLIGLDICGIDLIAEDITQEPACNALAVIEVNAAPGFRMHTHPSEGKARPVGRAVANMLFPDNETGRIPVIAITGTNGKTTTTRLTAHLFRQSNRKVGYTTTDGVYIGQQCIEQGDCTGPGSTRKVLQDPSVEVAVLECARGGLLRSGLAFDQCDVAVVTNVAADHLGLNNINTLEDMAHVKRVVPETVKPDGYAVLNADNEYTYRMQERLRCRIALFSTQPDNPLIEQHCATGGLAAVIDRGFVAVRQGDQLTQLIELTAVPLSFNGKAVFMIENILAATLAGYCQGLTAEDIAEGLRTFIPSGTNTPGRMNLFPFNDFSVLIDYAHNPHGLQALGQYIRQVESTHKVGIITGVGDRRDDDILALGQIAATLFDEIIIRLDEDRRGRSPEELIAVLTDGIRLGDERKPIRCIPDELEALSYAIRHARSGSLIVHLTEKVKRAIEVVVQARAQEEAYGLVRTV</sequence>
<reference evidence="15 16" key="1">
    <citation type="submission" date="2016-10" db="EMBL/GenBank/DDBJ databases">
        <title>Arsenicibacter rosenii gen. nov., sp. nov., an efficient arsenic-methylating bacterium isolated from an arsenic-contaminated paddy soil.</title>
        <authorList>
            <person name="Huang K."/>
        </authorList>
    </citation>
    <scope>NUCLEOTIDE SEQUENCE [LARGE SCALE GENOMIC DNA]</scope>
    <source>
        <strain evidence="15 16">SM-1</strain>
    </source>
</reference>
<evidence type="ECO:0000256" key="6">
    <source>
        <dbReference type="ARBA" id="ARBA00022036"/>
    </source>
</evidence>
<dbReference type="InterPro" id="IPR013221">
    <property type="entry name" value="Mur_ligase_cen"/>
</dbReference>
<dbReference type="NCBIfam" id="TIGR02068">
    <property type="entry name" value="cya_phycin_syn"/>
    <property type="match status" value="1"/>
</dbReference>
<dbReference type="Pfam" id="PF18921">
    <property type="entry name" value="Cyanophycin_syn"/>
    <property type="match status" value="1"/>
</dbReference>
<dbReference type="Pfam" id="PF02875">
    <property type="entry name" value="Mur_ligase_C"/>
    <property type="match status" value="1"/>
</dbReference>
<dbReference type="AlphaFoldDB" id="A0A1S2VNR2"/>
<evidence type="ECO:0000256" key="8">
    <source>
        <dbReference type="ARBA" id="ARBA00022741"/>
    </source>
</evidence>
<dbReference type="SUPFAM" id="SSF56059">
    <property type="entry name" value="Glutathione synthetase ATP-binding domain-like"/>
    <property type="match status" value="1"/>
</dbReference>
<feature type="domain" description="ATP-grasp" evidence="14">
    <location>
        <begin position="221"/>
        <end position="474"/>
    </location>
</feature>
<evidence type="ECO:0000256" key="5">
    <source>
        <dbReference type="ARBA" id="ARBA00013005"/>
    </source>
</evidence>
<evidence type="ECO:0000256" key="12">
    <source>
        <dbReference type="ARBA" id="ARBA00048425"/>
    </source>
</evidence>
<keyword evidence="7" id="KW-0436">Ligase</keyword>
<evidence type="ECO:0000313" key="15">
    <source>
        <dbReference type="EMBL" id="OIN60384.1"/>
    </source>
</evidence>
<gene>
    <name evidence="15" type="ORF">BLX24_06050</name>
</gene>
<keyword evidence="9 13" id="KW-0067">ATP-binding</keyword>
<evidence type="ECO:0000256" key="13">
    <source>
        <dbReference type="PROSITE-ProRule" id="PRU00409"/>
    </source>
</evidence>
<dbReference type="InterPro" id="IPR036565">
    <property type="entry name" value="Mur-like_cat_sf"/>
</dbReference>
<comment type="catalytic activity">
    <reaction evidence="12">
        <text>[L-4-(L-arginin-2-N-yl)aspartate](n) + L-aspartate + ATP = [L-4-(L-arginin-2-N-yl)aspartate](n)-L-aspartate + ADP + phosphate + H(+)</text>
        <dbReference type="Rhea" id="RHEA:13277"/>
        <dbReference type="Rhea" id="RHEA-COMP:13728"/>
        <dbReference type="Rhea" id="RHEA-COMP:13733"/>
        <dbReference type="ChEBI" id="CHEBI:15378"/>
        <dbReference type="ChEBI" id="CHEBI:29991"/>
        <dbReference type="ChEBI" id="CHEBI:30616"/>
        <dbReference type="ChEBI" id="CHEBI:43474"/>
        <dbReference type="ChEBI" id="CHEBI:137986"/>
        <dbReference type="ChEBI" id="CHEBI:137990"/>
        <dbReference type="ChEBI" id="CHEBI:456216"/>
        <dbReference type="EC" id="6.3.2.29"/>
    </reaction>
</comment>
<dbReference type="GO" id="GO:0071161">
    <property type="term" value="F:cyanophycin synthetase activity (L-arginine-adding)"/>
    <property type="evidence" value="ECO:0007669"/>
    <property type="project" value="UniProtKB-EC"/>
</dbReference>
<dbReference type="Gene3D" id="3.40.1190.10">
    <property type="entry name" value="Mur-like, catalytic domain"/>
    <property type="match status" value="1"/>
</dbReference>
<dbReference type="PANTHER" id="PTHR23135">
    <property type="entry name" value="MUR LIGASE FAMILY MEMBER"/>
    <property type="match status" value="1"/>
</dbReference>
<dbReference type="GO" id="GO:0046872">
    <property type="term" value="F:metal ion binding"/>
    <property type="evidence" value="ECO:0007669"/>
    <property type="project" value="InterPro"/>
</dbReference>
<evidence type="ECO:0000256" key="7">
    <source>
        <dbReference type="ARBA" id="ARBA00022598"/>
    </source>
</evidence>
<name>A0A1S2VNR2_9BACT</name>
<proteinExistence type="inferred from homology"/>
<evidence type="ECO:0000256" key="3">
    <source>
        <dbReference type="ARBA" id="ARBA00011738"/>
    </source>
</evidence>
<evidence type="ECO:0000256" key="9">
    <source>
        <dbReference type="ARBA" id="ARBA00022840"/>
    </source>
</evidence>
<organism evidence="15 16">
    <name type="scientific">Arsenicibacter rosenii</name>
    <dbReference type="NCBI Taxonomy" id="1750698"/>
    <lineage>
        <taxon>Bacteria</taxon>
        <taxon>Pseudomonadati</taxon>
        <taxon>Bacteroidota</taxon>
        <taxon>Cytophagia</taxon>
        <taxon>Cytophagales</taxon>
        <taxon>Spirosomataceae</taxon>
        <taxon>Arsenicibacter</taxon>
    </lineage>
</organism>
<dbReference type="Gene3D" id="3.90.190.20">
    <property type="entry name" value="Mur ligase, C-terminal domain"/>
    <property type="match status" value="1"/>
</dbReference>
<dbReference type="GO" id="GO:0005524">
    <property type="term" value="F:ATP binding"/>
    <property type="evidence" value="ECO:0007669"/>
    <property type="project" value="UniProtKB-UniRule"/>
</dbReference>
<evidence type="ECO:0000256" key="4">
    <source>
        <dbReference type="ARBA" id="ARBA00012968"/>
    </source>
</evidence>
<protein>
    <recommendedName>
        <fullName evidence="6">Cyanophycin synthetase</fullName>
        <ecNumber evidence="5">6.3.2.29</ecNumber>
        <ecNumber evidence="4">6.3.2.30</ecNumber>
    </recommendedName>
    <alternativeName>
        <fullName evidence="10">Cyanophycin synthase</fullName>
    </alternativeName>
</protein>
<dbReference type="PANTHER" id="PTHR23135:SF18">
    <property type="entry name" value="CYANOPHYCIN SYNTHETASE"/>
    <property type="match status" value="1"/>
</dbReference>
<dbReference type="InterPro" id="IPR011761">
    <property type="entry name" value="ATP-grasp"/>
</dbReference>
<dbReference type="InterPro" id="IPR036615">
    <property type="entry name" value="Mur_ligase_C_dom_sf"/>
</dbReference>
<dbReference type="EC" id="6.3.2.30" evidence="4"/>
<dbReference type="Proteomes" id="UP000181790">
    <property type="component" value="Unassembled WGS sequence"/>
</dbReference>
<comment type="similarity">
    <text evidence="2">In the C-terminal section; belongs to the MurCDEF family.</text>
</comment>
<dbReference type="Gene3D" id="3.30.470.20">
    <property type="entry name" value="ATP-grasp fold, B domain"/>
    <property type="match status" value="2"/>
</dbReference>
<keyword evidence="16" id="KW-1185">Reference proteome</keyword>
<dbReference type="SUPFAM" id="SSF53623">
    <property type="entry name" value="MurD-like peptide ligases, catalytic domain"/>
    <property type="match status" value="1"/>
</dbReference>
<accession>A0A1S2VNR2</accession>
<comment type="catalytic activity">
    <reaction evidence="11">
        <text>[L-4-(L-arginin-2-N-yl)aspartate](n)-L-aspartate + L-arginine + ATP = [L-4-(L-arginin-2-N-yl)aspartate](n+1) + ADP + phosphate + H(+)</text>
        <dbReference type="Rhea" id="RHEA:23888"/>
        <dbReference type="Rhea" id="RHEA-COMP:13732"/>
        <dbReference type="Rhea" id="RHEA-COMP:13733"/>
        <dbReference type="ChEBI" id="CHEBI:15378"/>
        <dbReference type="ChEBI" id="CHEBI:30616"/>
        <dbReference type="ChEBI" id="CHEBI:32682"/>
        <dbReference type="ChEBI" id="CHEBI:43474"/>
        <dbReference type="ChEBI" id="CHEBI:137986"/>
        <dbReference type="ChEBI" id="CHEBI:137990"/>
        <dbReference type="ChEBI" id="CHEBI:456216"/>
        <dbReference type="EC" id="6.3.2.30"/>
    </reaction>
</comment>
<evidence type="ECO:0000256" key="10">
    <source>
        <dbReference type="ARBA" id="ARBA00031353"/>
    </source>
</evidence>
<dbReference type="EC" id="6.3.2.29" evidence="5"/>
<dbReference type="Pfam" id="PF08443">
    <property type="entry name" value="RimK"/>
    <property type="match status" value="1"/>
</dbReference>
<evidence type="ECO:0000256" key="2">
    <source>
        <dbReference type="ARBA" id="ARBA00009060"/>
    </source>
</evidence>
<evidence type="ECO:0000256" key="11">
    <source>
        <dbReference type="ARBA" id="ARBA00048094"/>
    </source>
</evidence>
<dbReference type="OrthoDB" id="9803907at2"/>
<evidence type="ECO:0000256" key="1">
    <source>
        <dbReference type="ARBA" id="ARBA00003184"/>
    </source>
</evidence>
<comment type="function">
    <text evidence="1">Catalyzes the ATP-dependent polymerization of arginine and aspartate to multi-L-arginyl-poly-L-aspartic acid (cyanophycin; a water-insoluble reserve polymer).</text>
</comment>
<evidence type="ECO:0000259" key="14">
    <source>
        <dbReference type="PROSITE" id="PS50975"/>
    </source>
</evidence>
<evidence type="ECO:0000313" key="16">
    <source>
        <dbReference type="Proteomes" id="UP000181790"/>
    </source>
</evidence>
<dbReference type="InterPro" id="IPR004101">
    <property type="entry name" value="Mur_ligase_C"/>
</dbReference>
<dbReference type="InterPro" id="IPR013651">
    <property type="entry name" value="ATP-grasp_RimK-type"/>
</dbReference>
<keyword evidence="8 13" id="KW-0547">Nucleotide-binding</keyword>
<dbReference type="InterPro" id="IPR044019">
    <property type="entry name" value="Cyanophycin_syn_N"/>
</dbReference>
<dbReference type="GO" id="GO:0071160">
    <property type="term" value="F:cyanophycin synthetase activity (L-aspartate-adding)"/>
    <property type="evidence" value="ECO:0007669"/>
    <property type="project" value="UniProtKB-EC"/>
</dbReference>
<dbReference type="PROSITE" id="PS50975">
    <property type="entry name" value="ATP_GRASP"/>
    <property type="match status" value="1"/>
</dbReference>
<dbReference type="RefSeq" id="WP_071502177.1">
    <property type="nucleotide sequence ID" value="NZ_MORL01000002.1"/>
</dbReference>
<dbReference type="InterPro" id="IPR011810">
    <property type="entry name" value="Cya_phycin_syn"/>
</dbReference>
<dbReference type="Pfam" id="PF08245">
    <property type="entry name" value="Mur_ligase_M"/>
    <property type="match status" value="1"/>
</dbReference>
<dbReference type="SUPFAM" id="SSF53244">
    <property type="entry name" value="MurD-like peptide ligases, peptide-binding domain"/>
    <property type="match status" value="1"/>
</dbReference>
<dbReference type="NCBIfam" id="NF010623">
    <property type="entry name" value="PRK14016.1"/>
    <property type="match status" value="1"/>
</dbReference>
<comment type="caution">
    <text evidence="15">The sequence shown here is derived from an EMBL/GenBank/DDBJ whole genome shotgun (WGS) entry which is preliminary data.</text>
</comment>